<gene>
    <name evidence="3" type="ORF">ACEWY4_012534</name>
</gene>
<dbReference type="Proteomes" id="UP001591681">
    <property type="component" value="Unassembled WGS sequence"/>
</dbReference>
<sequence length="446" mass="51118">MGIPVQEVQDVPHSTPQSWAERQAQSADKWATARPQLIKELLEAEYTGSSSCDRCSYKTAVVRCRDCCSQMCATCDVLYHNSNLHNRDSMFEGYFHPLAPHMVVVEEEDTRGFRIKHGAHLLPVRMMQQCNCPPSAITRSPGKEVILIGINGRYQLFLPVQSCSNCSMSSTVGLRELLHAGYWPATTMYHTVYDANVLRSYRDIKQLAPGLSRQAFLGMLDERTKSFGRLKWGGRNQLGAGNTLGEEVEQTVKRAEQEERRLKDDMTTFSMDDNMLQQWVAEVQHMPDVSESEDQKKKIEGLYLSIKQRKHYLYRLQDSNKGRQRMRRKIREDTAAFSSAVEDMRAEGYEGLPTVEELLSKDHIAWPWETHGTRSDLMEKKKMFDQVMLVKRLHEEEKLLVKEMGRHLCSLNGLAQTIAGMLDNIQENENEEEDEDDEEDSSDGDL</sequence>
<dbReference type="InterPro" id="IPR040564">
    <property type="entry name" value="CxC3-like"/>
</dbReference>
<feature type="region of interest" description="Disordered" evidence="1">
    <location>
        <begin position="426"/>
        <end position="446"/>
    </location>
</feature>
<name>A0ABD1K0T3_9TELE</name>
<comment type="caution">
    <text evidence="3">The sequence shown here is derived from an EMBL/GenBank/DDBJ whole genome shotgun (WGS) entry which is preliminary data.</text>
</comment>
<dbReference type="Pfam" id="PF18804">
    <property type="entry name" value="CxC3"/>
    <property type="match status" value="1"/>
</dbReference>
<evidence type="ECO:0000259" key="2">
    <source>
        <dbReference type="Pfam" id="PF18804"/>
    </source>
</evidence>
<keyword evidence="4" id="KW-1185">Reference proteome</keyword>
<feature type="domain" description="CxC3 like cysteine cluster" evidence="2">
    <location>
        <begin position="123"/>
        <end position="222"/>
    </location>
</feature>
<dbReference type="EMBL" id="JBHFQA010000010">
    <property type="protein sequence ID" value="KAL2092736.1"/>
    <property type="molecule type" value="Genomic_DNA"/>
</dbReference>
<evidence type="ECO:0000313" key="4">
    <source>
        <dbReference type="Proteomes" id="UP001591681"/>
    </source>
</evidence>
<dbReference type="PANTHER" id="PTHR33104:SF2">
    <property type="entry name" value="CXC3 LIKE CYSTEINE CLUSTER DOMAIN-CONTAINING PROTEIN"/>
    <property type="match status" value="1"/>
</dbReference>
<accession>A0ABD1K0T3</accession>
<dbReference type="CDD" id="cd19757">
    <property type="entry name" value="Bbox1"/>
    <property type="match status" value="1"/>
</dbReference>
<proteinExistence type="predicted"/>
<protein>
    <recommendedName>
        <fullName evidence="2">CxC3 like cysteine cluster domain-containing protein</fullName>
    </recommendedName>
</protein>
<evidence type="ECO:0000256" key="1">
    <source>
        <dbReference type="SAM" id="MobiDB-lite"/>
    </source>
</evidence>
<dbReference type="PANTHER" id="PTHR33104">
    <property type="entry name" value="SI:DKEY-29D5.2"/>
    <property type="match status" value="1"/>
</dbReference>
<dbReference type="AlphaFoldDB" id="A0ABD1K0T3"/>
<organism evidence="3 4">
    <name type="scientific">Coilia grayii</name>
    <name type="common">Gray's grenadier anchovy</name>
    <dbReference type="NCBI Taxonomy" id="363190"/>
    <lineage>
        <taxon>Eukaryota</taxon>
        <taxon>Metazoa</taxon>
        <taxon>Chordata</taxon>
        <taxon>Craniata</taxon>
        <taxon>Vertebrata</taxon>
        <taxon>Euteleostomi</taxon>
        <taxon>Actinopterygii</taxon>
        <taxon>Neopterygii</taxon>
        <taxon>Teleostei</taxon>
        <taxon>Clupei</taxon>
        <taxon>Clupeiformes</taxon>
        <taxon>Clupeoidei</taxon>
        <taxon>Engraulidae</taxon>
        <taxon>Coilinae</taxon>
        <taxon>Coilia</taxon>
    </lineage>
</organism>
<reference evidence="3 4" key="1">
    <citation type="submission" date="2024-09" db="EMBL/GenBank/DDBJ databases">
        <title>A chromosome-level genome assembly of Gray's grenadier anchovy, Coilia grayii.</title>
        <authorList>
            <person name="Fu Z."/>
        </authorList>
    </citation>
    <scope>NUCLEOTIDE SEQUENCE [LARGE SCALE GENOMIC DNA]</scope>
    <source>
        <strain evidence="3">G4</strain>
        <tissue evidence="3">Muscle</tissue>
    </source>
</reference>
<evidence type="ECO:0000313" key="3">
    <source>
        <dbReference type="EMBL" id="KAL2092736.1"/>
    </source>
</evidence>